<name>A0AAD9M050_9PEZI</name>
<evidence type="ECO:0000313" key="2">
    <source>
        <dbReference type="Proteomes" id="UP001232148"/>
    </source>
</evidence>
<sequence length="180" mass="21022">MLHRDSARDQHHSEETLCNPGLSTHSYYDAVHHWVCWLRRRFLKLDDVPPQSNGRRKMIRERFPFPTFSPSISLNSRAPESTSVPPISCWDALKPHIRLVPVPKAPISSRQIMFWNLAYCPWHPLVCGWAPNHLLEMKRPPAWQNGAQERTLLWSRVAVRSCKRQRRSALPSWSMHGAYL</sequence>
<organism evidence="1 2">
    <name type="scientific">Colletotrichum zoysiae</name>
    <dbReference type="NCBI Taxonomy" id="1216348"/>
    <lineage>
        <taxon>Eukaryota</taxon>
        <taxon>Fungi</taxon>
        <taxon>Dikarya</taxon>
        <taxon>Ascomycota</taxon>
        <taxon>Pezizomycotina</taxon>
        <taxon>Sordariomycetes</taxon>
        <taxon>Hypocreomycetidae</taxon>
        <taxon>Glomerellales</taxon>
        <taxon>Glomerellaceae</taxon>
        <taxon>Colletotrichum</taxon>
        <taxon>Colletotrichum graminicola species complex</taxon>
    </lineage>
</organism>
<evidence type="ECO:0000313" key="1">
    <source>
        <dbReference type="EMBL" id="KAK2024313.1"/>
    </source>
</evidence>
<dbReference type="AlphaFoldDB" id="A0AAD9M050"/>
<comment type="caution">
    <text evidence="1">The sequence shown here is derived from an EMBL/GenBank/DDBJ whole genome shotgun (WGS) entry which is preliminary data.</text>
</comment>
<protein>
    <submittedName>
        <fullName evidence="1">Uncharacterized protein</fullName>
    </submittedName>
</protein>
<dbReference type="EMBL" id="MU842969">
    <property type="protein sequence ID" value="KAK2024313.1"/>
    <property type="molecule type" value="Genomic_DNA"/>
</dbReference>
<proteinExistence type="predicted"/>
<gene>
    <name evidence="1" type="ORF">LX32DRAFT_110547</name>
</gene>
<dbReference type="Proteomes" id="UP001232148">
    <property type="component" value="Unassembled WGS sequence"/>
</dbReference>
<reference evidence="1" key="1">
    <citation type="submission" date="2021-06" db="EMBL/GenBank/DDBJ databases">
        <title>Comparative genomics, transcriptomics and evolutionary studies reveal genomic signatures of adaptation to plant cell wall in hemibiotrophic fungi.</title>
        <authorList>
            <consortium name="DOE Joint Genome Institute"/>
            <person name="Baroncelli R."/>
            <person name="Diaz J.F."/>
            <person name="Benocci T."/>
            <person name="Peng M."/>
            <person name="Battaglia E."/>
            <person name="Haridas S."/>
            <person name="Andreopoulos W."/>
            <person name="Labutti K."/>
            <person name="Pangilinan J."/>
            <person name="Floch G.L."/>
            <person name="Makela M.R."/>
            <person name="Henrissat B."/>
            <person name="Grigoriev I.V."/>
            <person name="Crouch J.A."/>
            <person name="De Vries R.P."/>
            <person name="Sukno S.A."/>
            <person name="Thon M.R."/>
        </authorList>
    </citation>
    <scope>NUCLEOTIDE SEQUENCE</scope>
    <source>
        <strain evidence="1">MAFF235873</strain>
    </source>
</reference>
<keyword evidence="2" id="KW-1185">Reference proteome</keyword>
<accession>A0AAD9M050</accession>